<evidence type="ECO:0000313" key="3">
    <source>
        <dbReference type="Proteomes" id="UP000076603"/>
    </source>
</evidence>
<dbReference type="OrthoDB" id="9798754at2"/>
<name>A0A162QJ33_9CLOT</name>
<feature type="domain" description="DUF559" evidence="1">
    <location>
        <begin position="135"/>
        <end position="196"/>
    </location>
</feature>
<accession>A0A162QJ33</accession>
<dbReference type="STRING" id="1121326.CLMAG_60800"/>
<dbReference type="EMBL" id="LWAE01000016">
    <property type="protein sequence ID" value="KZL88587.1"/>
    <property type="molecule type" value="Genomic_DNA"/>
</dbReference>
<evidence type="ECO:0000259" key="1">
    <source>
        <dbReference type="Pfam" id="PF04480"/>
    </source>
</evidence>
<reference evidence="2 3" key="1">
    <citation type="submission" date="2016-04" db="EMBL/GenBank/DDBJ databases">
        <title>Genome sequence of Clostridium magnum DSM 2767.</title>
        <authorList>
            <person name="Poehlein A."/>
            <person name="Uhlig R."/>
            <person name="Fischer R."/>
            <person name="Bahl H."/>
            <person name="Daniel R."/>
        </authorList>
    </citation>
    <scope>NUCLEOTIDE SEQUENCE [LARGE SCALE GENOMIC DNA]</scope>
    <source>
        <strain evidence="2 3">DSM 2767</strain>
    </source>
</reference>
<dbReference type="Pfam" id="PF04480">
    <property type="entry name" value="DUF559"/>
    <property type="match status" value="1"/>
</dbReference>
<protein>
    <recommendedName>
        <fullName evidence="1">DUF559 domain-containing protein</fullName>
    </recommendedName>
</protein>
<proteinExistence type="predicted"/>
<dbReference type="AlphaFoldDB" id="A0A162QJ33"/>
<dbReference type="Gene3D" id="3.40.960.10">
    <property type="entry name" value="VSR Endonuclease"/>
    <property type="match status" value="1"/>
</dbReference>
<keyword evidence="3" id="KW-1185">Reference proteome</keyword>
<gene>
    <name evidence="2" type="ORF">CLMAG_60800</name>
</gene>
<dbReference type="PATRIC" id="fig|1121326.3.peg.6144"/>
<dbReference type="InterPro" id="IPR007569">
    <property type="entry name" value="DUF559"/>
</dbReference>
<organism evidence="2 3">
    <name type="scientific">Clostridium magnum DSM 2767</name>
    <dbReference type="NCBI Taxonomy" id="1121326"/>
    <lineage>
        <taxon>Bacteria</taxon>
        <taxon>Bacillati</taxon>
        <taxon>Bacillota</taxon>
        <taxon>Clostridia</taxon>
        <taxon>Eubacteriales</taxon>
        <taxon>Clostridiaceae</taxon>
        <taxon>Clostridium</taxon>
    </lineage>
</organism>
<sequence>MIRYSANYAYTNNNFVIQNIDSKHINEKYYSIICIMKNLLQRGIPTRYSKFLEEKLGVIDLINCKEKIYFIDRESPKWINTIKGDDKNNYFPALDFFKDKIPKYLEEYEFIRCLIVPEFKISEIVGKEEKQFVNQQVDFYLPQAKLVIEIDGGQHKDEAIKKNDAARDEYLTSNGIVTIRINTADLEEENECFKSKINLIKQRCCDYDKNLKPYLYYYFNQDNYKDNCKWNINIRATAVIRFQITILSLLEVGIINLDDKNWNIEISK</sequence>
<dbReference type="RefSeq" id="WP_066630821.1">
    <property type="nucleotide sequence ID" value="NZ_FQXL01000037.1"/>
</dbReference>
<dbReference type="Proteomes" id="UP000076603">
    <property type="component" value="Unassembled WGS sequence"/>
</dbReference>
<evidence type="ECO:0000313" key="2">
    <source>
        <dbReference type="EMBL" id="KZL88587.1"/>
    </source>
</evidence>
<comment type="caution">
    <text evidence="2">The sequence shown here is derived from an EMBL/GenBank/DDBJ whole genome shotgun (WGS) entry which is preliminary data.</text>
</comment>